<dbReference type="InterPro" id="IPR007433">
    <property type="entry name" value="DUF481"/>
</dbReference>
<evidence type="ECO:0000256" key="1">
    <source>
        <dbReference type="SAM" id="SignalP"/>
    </source>
</evidence>
<dbReference type="Pfam" id="PF04338">
    <property type="entry name" value="DUF481"/>
    <property type="match status" value="1"/>
</dbReference>
<dbReference type="KEGG" id="halc:EY643_18190"/>
<sequence length="348" mass="38827">MNSMYTRIFLPLVLLCLACAPLRAEEEVVPADEILLKNGSRILGTVVEARDGSVTVDTDFAGTLAISMDQVVSMQTSQPVVMQMADETVLEEQPMVIADSQLQVTDSTGATQALALDQLLVVNPEAWELGQGYAWSGLANMALTIEKGNSDTEELDYKLESVWRSDDDRYTIKLDGEIDEANEVKNTDNWTVQGKYDYFFDGPTYWGVMAYAEADEFADLDLRYYIGPYIGREFLTDPIFTLSAEVGGSYVNEDFITAPDQEYPGANWALHMTSNYLGGDSRLYFDQLGIWNLDETSDIIVNTTLGLAFPLLWGFEAAAEILWEYDSGAVQGIEKMDETYGFRVGYTW</sequence>
<dbReference type="RefSeq" id="WP_153240587.1">
    <property type="nucleotide sequence ID" value="NZ_CP036422.1"/>
</dbReference>
<proteinExistence type="predicted"/>
<evidence type="ECO:0000313" key="2">
    <source>
        <dbReference type="EMBL" id="QFU77441.1"/>
    </source>
</evidence>
<accession>A0A5P9NNQ2</accession>
<evidence type="ECO:0000313" key="3">
    <source>
        <dbReference type="Proteomes" id="UP000326287"/>
    </source>
</evidence>
<dbReference type="EMBL" id="CP036422">
    <property type="protein sequence ID" value="QFU77441.1"/>
    <property type="molecule type" value="Genomic_DNA"/>
</dbReference>
<organism evidence="2 3">
    <name type="scientific">Halioglobus maricola</name>
    <dbReference type="NCBI Taxonomy" id="2601894"/>
    <lineage>
        <taxon>Bacteria</taxon>
        <taxon>Pseudomonadati</taxon>
        <taxon>Pseudomonadota</taxon>
        <taxon>Gammaproteobacteria</taxon>
        <taxon>Cellvibrionales</taxon>
        <taxon>Halieaceae</taxon>
        <taxon>Halioglobus</taxon>
    </lineage>
</organism>
<keyword evidence="1" id="KW-0732">Signal</keyword>
<feature type="chain" id="PRO_5024988270" evidence="1">
    <location>
        <begin position="25"/>
        <end position="348"/>
    </location>
</feature>
<dbReference type="AlphaFoldDB" id="A0A5P9NNQ2"/>
<reference evidence="2 3" key="1">
    <citation type="submission" date="2019-02" db="EMBL/GenBank/DDBJ databases">
        <authorList>
            <person name="Li S.-H."/>
        </authorList>
    </citation>
    <scope>NUCLEOTIDE SEQUENCE [LARGE SCALE GENOMIC DNA]</scope>
    <source>
        <strain evidence="2 3">IMCC14385</strain>
    </source>
</reference>
<gene>
    <name evidence="2" type="ORF">EY643_18190</name>
</gene>
<dbReference type="Proteomes" id="UP000326287">
    <property type="component" value="Chromosome"/>
</dbReference>
<keyword evidence="3" id="KW-1185">Reference proteome</keyword>
<protein>
    <submittedName>
        <fullName evidence="2">DUF481 domain-containing protein</fullName>
    </submittedName>
</protein>
<feature type="signal peptide" evidence="1">
    <location>
        <begin position="1"/>
        <end position="24"/>
    </location>
</feature>
<name>A0A5P9NNQ2_9GAMM</name>
<dbReference type="OrthoDB" id="9806250at2"/>